<feature type="repeat" description="TPR" evidence="1">
    <location>
        <begin position="60"/>
        <end position="93"/>
    </location>
</feature>
<dbReference type="InterPro" id="IPR011990">
    <property type="entry name" value="TPR-like_helical_dom_sf"/>
</dbReference>
<feature type="repeat" description="TPR" evidence="1">
    <location>
        <begin position="94"/>
        <end position="127"/>
    </location>
</feature>
<keyword evidence="2" id="KW-1185">Reference proteome</keyword>
<keyword evidence="1" id="KW-0802">TPR repeat</keyword>
<dbReference type="Pfam" id="PF00515">
    <property type="entry name" value="TPR_1"/>
    <property type="match status" value="1"/>
</dbReference>
<dbReference type="SUPFAM" id="SSF48452">
    <property type="entry name" value="TPR-like"/>
    <property type="match status" value="1"/>
</dbReference>
<dbReference type="InterPro" id="IPR019734">
    <property type="entry name" value="TPR_rpt"/>
</dbReference>
<accession>A0ABM0GL73</accession>
<organism evidence="2 3">
    <name type="scientific">Saccoglossus kowalevskii</name>
    <name type="common">Acorn worm</name>
    <dbReference type="NCBI Taxonomy" id="10224"/>
    <lineage>
        <taxon>Eukaryota</taxon>
        <taxon>Metazoa</taxon>
        <taxon>Hemichordata</taxon>
        <taxon>Enteropneusta</taxon>
        <taxon>Harrimaniidae</taxon>
        <taxon>Saccoglossus</taxon>
    </lineage>
</organism>
<dbReference type="Proteomes" id="UP000694865">
    <property type="component" value="Unplaced"/>
</dbReference>
<protein>
    <submittedName>
        <fullName evidence="3">Tetratricopeptide repeat protein 32-like</fullName>
    </submittedName>
</protein>
<dbReference type="GeneID" id="100369804"/>
<name>A0ABM0GL73_SACKO</name>
<evidence type="ECO:0000313" key="2">
    <source>
        <dbReference type="Proteomes" id="UP000694865"/>
    </source>
</evidence>
<reference evidence="3" key="1">
    <citation type="submission" date="2025-08" db="UniProtKB">
        <authorList>
            <consortium name="RefSeq"/>
        </authorList>
    </citation>
    <scope>IDENTIFICATION</scope>
    <source>
        <tissue evidence="3">Testes</tissue>
    </source>
</reference>
<evidence type="ECO:0000256" key="1">
    <source>
        <dbReference type="PROSITE-ProRule" id="PRU00339"/>
    </source>
</evidence>
<sequence>MSSVRTLKTLLEEADKASRSSVASKAEDMYTTMIDTALKLKLSESSITDAERNEISCDLALAYNNRGQLRYLRVEFVMAVDDYSNALKHNPQFAVAYYNRGQVHYRLSRFDEAIKDMNQALKLNPHFEEAKLALDAALKDKEMKEVLR</sequence>
<dbReference type="PANTHER" id="PTHR47059">
    <property type="entry name" value="TETRATRICOPEPTIDE REPEAT PROTEIN 32"/>
    <property type="match status" value="1"/>
</dbReference>
<evidence type="ECO:0000313" key="3">
    <source>
        <dbReference type="RefSeq" id="XP_002732354.1"/>
    </source>
</evidence>
<dbReference type="PANTHER" id="PTHR47059:SF1">
    <property type="entry name" value="TETRATRICOPEPTIDE REPEAT PROTEIN 32"/>
    <property type="match status" value="1"/>
</dbReference>
<dbReference type="PROSITE" id="PS50005">
    <property type="entry name" value="TPR"/>
    <property type="match status" value="2"/>
</dbReference>
<gene>
    <name evidence="3" type="primary">LOC100369804</name>
</gene>
<dbReference type="RefSeq" id="XP_002732354.1">
    <property type="nucleotide sequence ID" value="XM_002732308.2"/>
</dbReference>
<dbReference type="Gene3D" id="1.25.40.10">
    <property type="entry name" value="Tetratricopeptide repeat domain"/>
    <property type="match status" value="1"/>
</dbReference>
<dbReference type="SMART" id="SM00028">
    <property type="entry name" value="TPR"/>
    <property type="match status" value="2"/>
</dbReference>
<proteinExistence type="predicted"/>
<dbReference type="PROSITE" id="PS50293">
    <property type="entry name" value="TPR_REGION"/>
    <property type="match status" value="1"/>
</dbReference>